<evidence type="ECO:0000256" key="5">
    <source>
        <dbReference type="ARBA" id="ARBA00022824"/>
    </source>
</evidence>
<evidence type="ECO:0000256" key="11">
    <source>
        <dbReference type="SAM" id="MobiDB-lite"/>
    </source>
</evidence>
<dbReference type="RefSeq" id="XP_040689417.1">
    <property type="nucleotide sequence ID" value="XM_040829690.1"/>
</dbReference>
<evidence type="ECO:0000256" key="9">
    <source>
        <dbReference type="ARBA" id="ARBA00045912"/>
    </source>
</evidence>
<keyword evidence="4 10" id="KW-0812">Transmembrane</keyword>
<dbReference type="GO" id="GO:0005789">
    <property type="term" value="C:endoplasmic reticulum membrane"/>
    <property type="evidence" value="ECO:0007669"/>
    <property type="project" value="UniProtKB-SubCell"/>
</dbReference>
<dbReference type="GO" id="GO:0034203">
    <property type="term" value="P:glycolipid translocation"/>
    <property type="evidence" value="ECO:0007669"/>
    <property type="project" value="TreeGrafter"/>
</dbReference>
<reference evidence="13" key="1">
    <citation type="journal article" date="2017" name="Genome Biol.">
        <title>Comparative genomics reveals high biological diversity and specific adaptations in the industrially and medically important fungal genus Aspergillus.</title>
        <authorList>
            <person name="de Vries R.P."/>
            <person name="Riley R."/>
            <person name="Wiebenga A."/>
            <person name="Aguilar-Osorio G."/>
            <person name="Amillis S."/>
            <person name="Uchima C.A."/>
            <person name="Anderluh G."/>
            <person name="Asadollahi M."/>
            <person name="Askin M."/>
            <person name="Barry K."/>
            <person name="Battaglia E."/>
            <person name="Bayram O."/>
            <person name="Benocci T."/>
            <person name="Braus-Stromeyer S.A."/>
            <person name="Caldana C."/>
            <person name="Canovas D."/>
            <person name="Cerqueira G.C."/>
            <person name="Chen F."/>
            <person name="Chen W."/>
            <person name="Choi C."/>
            <person name="Clum A."/>
            <person name="Dos Santos R.A."/>
            <person name="Damasio A.R."/>
            <person name="Diallinas G."/>
            <person name="Emri T."/>
            <person name="Fekete E."/>
            <person name="Flipphi M."/>
            <person name="Freyberg S."/>
            <person name="Gallo A."/>
            <person name="Gournas C."/>
            <person name="Habgood R."/>
            <person name="Hainaut M."/>
            <person name="Harispe M.L."/>
            <person name="Henrissat B."/>
            <person name="Hilden K.S."/>
            <person name="Hope R."/>
            <person name="Hossain A."/>
            <person name="Karabika E."/>
            <person name="Karaffa L."/>
            <person name="Karanyi Z."/>
            <person name="Krasevec N."/>
            <person name="Kuo A."/>
            <person name="Kusch H."/>
            <person name="LaButti K."/>
            <person name="Lagendijk E.L."/>
            <person name="Lapidus A."/>
            <person name="Levasseur A."/>
            <person name="Lindquist E."/>
            <person name="Lipzen A."/>
            <person name="Logrieco A.F."/>
            <person name="MacCabe A."/>
            <person name="Maekelae M.R."/>
            <person name="Malavazi I."/>
            <person name="Melin P."/>
            <person name="Meyer V."/>
            <person name="Mielnichuk N."/>
            <person name="Miskei M."/>
            <person name="Molnar A.P."/>
            <person name="Mule G."/>
            <person name="Ngan C.Y."/>
            <person name="Orejas M."/>
            <person name="Orosz E."/>
            <person name="Ouedraogo J.P."/>
            <person name="Overkamp K.M."/>
            <person name="Park H.-S."/>
            <person name="Perrone G."/>
            <person name="Piumi F."/>
            <person name="Punt P.J."/>
            <person name="Ram A.F."/>
            <person name="Ramon A."/>
            <person name="Rauscher S."/>
            <person name="Record E."/>
            <person name="Riano-Pachon D.M."/>
            <person name="Robert V."/>
            <person name="Roehrig J."/>
            <person name="Ruller R."/>
            <person name="Salamov A."/>
            <person name="Salih N.S."/>
            <person name="Samson R.A."/>
            <person name="Sandor E."/>
            <person name="Sanguinetti M."/>
            <person name="Schuetze T."/>
            <person name="Sepcic K."/>
            <person name="Shelest E."/>
            <person name="Sherlock G."/>
            <person name="Sophianopoulou V."/>
            <person name="Squina F.M."/>
            <person name="Sun H."/>
            <person name="Susca A."/>
            <person name="Todd R.B."/>
            <person name="Tsang A."/>
            <person name="Unkles S.E."/>
            <person name="van de Wiele N."/>
            <person name="van Rossen-Uffink D."/>
            <person name="Oliveira J.V."/>
            <person name="Vesth T.C."/>
            <person name="Visser J."/>
            <person name="Yu J.-H."/>
            <person name="Zhou M."/>
            <person name="Andersen M.R."/>
            <person name="Archer D.B."/>
            <person name="Baker S.E."/>
            <person name="Benoit I."/>
            <person name="Brakhage A.A."/>
            <person name="Braus G.H."/>
            <person name="Fischer R."/>
            <person name="Frisvad J.C."/>
            <person name="Goldman G.H."/>
            <person name="Houbraken J."/>
            <person name="Oakley B."/>
            <person name="Pocsi I."/>
            <person name="Scazzocchio C."/>
            <person name="Seiboth B."/>
            <person name="vanKuyk P.A."/>
            <person name="Wortman J."/>
            <person name="Dyer P.S."/>
            <person name="Grigoriev I.V."/>
        </authorList>
    </citation>
    <scope>NUCLEOTIDE SEQUENCE [LARGE SCALE GENOMIC DNA]</scope>
    <source>
        <strain evidence="13">DTO 134E9</strain>
    </source>
</reference>
<protein>
    <recommendedName>
        <fullName evidence="8 10">Man(5)GlcNAc(2)-PP-dolichol translocation protein RFT1</fullName>
    </recommendedName>
</protein>
<comment type="similarity">
    <text evidence="3 10">Belongs to the RFT1 family.</text>
</comment>
<evidence type="ECO:0000256" key="1">
    <source>
        <dbReference type="ARBA" id="ARBA00004477"/>
    </source>
</evidence>
<dbReference type="OrthoDB" id="9979195at2759"/>
<comment type="function">
    <text evidence="9 10">Intramembrane glycolipid transporter that operates in the biosynthetic pathway of dolichol-linked oligosaccharides, the glycan precursors employed in protein asparagine (N)-glycosylation. The sequential addition of sugars to dolichol pyrophosphate produces dolichol-linked oligosaccharides containing fourteen sugars, including two GlcNAcs, nine mannoses and three glucoses. Once assembled, the oligosaccharide is transferred from the lipid to nascent proteins by oligosaccharyltransferases. The assembly of dolichol-linked oligosaccharides begins on the cytosolic side of the endoplasmic reticulum membrane and finishes in its lumen. RFT1 could mediate the translocation of the cytosolically oriented intermediate DolPP-GlcNAc2Man5, produced by ALG11, into the ER lumen where dolichol-linked oligosaccharides assembly continues. However, the intramembrane lipid transporter activity could not be confirmed in vitro.</text>
</comment>
<feature type="compositionally biased region" description="Low complexity" evidence="11">
    <location>
        <begin position="81"/>
        <end position="92"/>
    </location>
</feature>
<sequence length="566" mass="62179">MSARNENHATRVVASSASATTLLIIIQIASKLVTFAANQSTLRNLSPAILGIATQLELYLVSVLYFSRESIRTAIQRKPLEPSSDSSSSESPGKPTTFEKAQLQSTATQSVVNISYLSPSIGILFALAFAAFYIHFASEEILQTPFYFSSVVVTGISSLLELGVEPFFAVVQQHMLYKKRAVVEMSAAFVKGIILCGVFTWAVWTERNVGVLPFALGYLGHSLTLICGYSIALLRKPSERQFSFLISRIESSDDAGFLANRFSCQLLSLSVNVFFQSVVKHLLTQGDSMILATVASLQDQGIYSLASNYGGLVARIFLQPIEESSRALFSSLLSSSETRSKNSNAIGIAKDHLVDISRIYGILSILIFPLGPVLVPQILHILGGRRWESPEVDGLISLYCYYIPFLAFNGITEAFVSSTASPSEVRAQTGWMGAFSACFALAAYIFLRIGNLGAYGLVWANIVNMAVRTIWSYCFIKLYFHRYSTDFALADAGLHSQTYITGAIATAIMLAKQDYFNTGSQGTLKILLFSSIYALTVLFLEREYLMKQYTKVCQILSLKAARQKTE</sequence>
<accession>A0A1L9RLE5</accession>
<organism evidence="12 13">
    <name type="scientific">Aspergillus wentii DTO 134E9</name>
    <dbReference type="NCBI Taxonomy" id="1073089"/>
    <lineage>
        <taxon>Eukaryota</taxon>
        <taxon>Fungi</taxon>
        <taxon>Dikarya</taxon>
        <taxon>Ascomycota</taxon>
        <taxon>Pezizomycotina</taxon>
        <taxon>Eurotiomycetes</taxon>
        <taxon>Eurotiomycetidae</taxon>
        <taxon>Eurotiales</taxon>
        <taxon>Aspergillaceae</taxon>
        <taxon>Aspergillus</taxon>
        <taxon>Aspergillus subgen. Cremei</taxon>
    </lineage>
</organism>
<dbReference type="Proteomes" id="UP000184383">
    <property type="component" value="Unassembled WGS sequence"/>
</dbReference>
<feature type="transmembrane region" description="Helical" evidence="10">
    <location>
        <begin position="210"/>
        <end position="234"/>
    </location>
</feature>
<keyword evidence="13" id="KW-1185">Reference proteome</keyword>
<dbReference type="InterPro" id="IPR007594">
    <property type="entry name" value="RFT1"/>
</dbReference>
<feature type="transmembrane region" description="Helical" evidence="10">
    <location>
        <begin position="453"/>
        <end position="476"/>
    </location>
</feature>
<feature type="transmembrane region" description="Helical" evidence="10">
    <location>
        <begin position="12"/>
        <end position="33"/>
    </location>
</feature>
<name>A0A1L9RLE5_ASPWE</name>
<gene>
    <name evidence="12" type="ORF">ASPWEDRAFT_155891</name>
</gene>
<dbReference type="VEuPathDB" id="FungiDB:ASPWEDRAFT_155891"/>
<feature type="transmembrane region" description="Helical" evidence="10">
    <location>
        <begin position="146"/>
        <end position="170"/>
    </location>
</feature>
<keyword evidence="7 10" id="KW-0472">Membrane</keyword>
<comment type="subcellular location">
    <subcellularLocation>
        <location evidence="1 10">Endoplasmic reticulum membrane</location>
        <topology evidence="1 10">Multi-pass membrane protein</topology>
    </subcellularLocation>
</comment>
<dbReference type="EMBL" id="KV878212">
    <property type="protein sequence ID" value="OJJ35741.1"/>
    <property type="molecule type" value="Genomic_DNA"/>
</dbReference>
<dbReference type="STRING" id="1073089.A0A1L9RLE5"/>
<dbReference type="AlphaFoldDB" id="A0A1L9RLE5"/>
<feature type="transmembrane region" description="Helical" evidence="10">
    <location>
        <begin position="359"/>
        <end position="382"/>
    </location>
</feature>
<evidence type="ECO:0000256" key="10">
    <source>
        <dbReference type="RuleBase" id="RU365067"/>
    </source>
</evidence>
<comment type="pathway">
    <text evidence="2">Protein modification; protein glycosylation.</text>
</comment>
<feature type="transmembrane region" description="Helical" evidence="10">
    <location>
        <begin position="182"/>
        <end position="204"/>
    </location>
</feature>
<evidence type="ECO:0000313" key="13">
    <source>
        <dbReference type="Proteomes" id="UP000184383"/>
    </source>
</evidence>
<dbReference type="GO" id="GO:0006488">
    <property type="term" value="P:dolichol-linked oligosaccharide biosynthetic process"/>
    <property type="evidence" value="ECO:0007669"/>
    <property type="project" value="InterPro"/>
</dbReference>
<feature type="region of interest" description="Disordered" evidence="11">
    <location>
        <begin position="77"/>
        <end position="99"/>
    </location>
</feature>
<feature type="transmembrane region" description="Helical" evidence="10">
    <location>
        <begin position="114"/>
        <end position="134"/>
    </location>
</feature>
<feature type="transmembrane region" description="Helical" evidence="10">
    <location>
        <begin position="394"/>
        <end position="416"/>
    </location>
</feature>
<dbReference type="Pfam" id="PF04506">
    <property type="entry name" value="Rft-1"/>
    <property type="match status" value="1"/>
</dbReference>
<evidence type="ECO:0000256" key="3">
    <source>
        <dbReference type="ARBA" id="ARBA00010288"/>
    </source>
</evidence>
<keyword evidence="5 10" id="KW-0256">Endoplasmic reticulum</keyword>
<evidence type="ECO:0000256" key="2">
    <source>
        <dbReference type="ARBA" id="ARBA00004922"/>
    </source>
</evidence>
<evidence type="ECO:0000256" key="4">
    <source>
        <dbReference type="ARBA" id="ARBA00022692"/>
    </source>
</evidence>
<evidence type="ECO:0000313" key="12">
    <source>
        <dbReference type="EMBL" id="OJJ35741.1"/>
    </source>
</evidence>
<keyword evidence="6 10" id="KW-1133">Transmembrane helix</keyword>
<dbReference type="PANTHER" id="PTHR13117:SF5">
    <property type="entry name" value="PROTEIN RFT1 HOMOLOG"/>
    <property type="match status" value="1"/>
</dbReference>
<proteinExistence type="inferred from homology"/>
<feature type="transmembrane region" description="Helical" evidence="10">
    <location>
        <begin position="428"/>
        <end position="447"/>
    </location>
</feature>
<evidence type="ECO:0000256" key="6">
    <source>
        <dbReference type="ARBA" id="ARBA00022989"/>
    </source>
</evidence>
<keyword evidence="10" id="KW-0813">Transport</keyword>
<evidence type="ECO:0000256" key="8">
    <source>
        <dbReference type="ARBA" id="ARBA00044793"/>
    </source>
</evidence>
<feature type="transmembrane region" description="Helical" evidence="10">
    <location>
        <begin position="488"/>
        <end position="510"/>
    </location>
</feature>
<dbReference type="PANTHER" id="PTHR13117">
    <property type="entry name" value="ENDOPLASMIC RETICULUM MULTISPAN TRANSMEMBRANE PROTEIN-RELATED"/>
    <property type="match status" value="1"/>
</dbReference>
<feature type="transmembrane region" description="Helical" evidence="10">
    <location>
        <begin position="522"/>
        <end position="540"/>
    </location>
</feature>
<evidence type="ECO:0000256" key="7">
    <source>
        <dbReference type="ARBA" id="ARBA00023136"/>
    </source>
</evidence>
<feature type="transmembrane region" description="Helical" evidence="10">
    <location>
        <begin position="45"/>
        <end position="67"/>
    </location>
</feature>
<dbReference type="GeneID" id="63745538"/>